<dbReference type="InterPro" id="IPR039420">
    <property type="entry name" value="WalR-like"/>
</dbReference>
<feature type="modified residue" description="4-aspartylphosphate" evidence="4">
    <location>
        <position position="72"/>
    </location>
</feature>
<feature type="domain" description="Response regulatory" evidence="5">
    <location>
        <begin position="22"/>
        <end position="132"/>
    </location>
</feature>
<keyword evidence="2" id="KW-0902">Two-component regulatory system</keyword>
<name>A0A7G6T156_9HYPH</name>
<dbReference type="Pfam" id="PF00072">
    <property type="entry name" value="Response_reg"/>
    <property type="match status" value="1"/>
</dbReference>
<dbReference type="SUPFAM" id="SSF52172">
    <property type="entry name" value="CheY-like"/>
    <property type="match status" value="1"/>
</dbReference>
<organism evidence="6 7">
    <name type="scientific">Mesorhizobium huakuii</name>
    <dbReference type="NCBI Taxonomy" id="28104"/>
    <lineage>
        <taxon>Bacteria</taxon>
        <taxon>Pseudomonadati</taxon>
        <taxon>Pseudomonadota</taxon>
        <taxon>Alphaproteobacteria</taxon>
        <taxon>Hyphomicrobiales</taxon>
        <taxon>Phyllobacteriaceae</taxon>
        <taxon>Mesorhizobium</taxon>
    </lineage>
</organism>
<evidence type="ECO:0000313" key="7">
    <source>
        <dbReference type="Proteomes" id="UP000515465"/>
    </source>
</evidence>
<dbReference type="Proteomes" id="UP000515465">
    <property type="component" value="Chromosome"/>
</dbReference>
<dbReference type="PROSITE" id="PS50110">
    <property type="entry name" value="RESPONSE_REGULATORY"/>
    <property type="match status" value="1"/>
</dbReference>
<keyword evidence="1 4" id="KW-0597">Phosphoprotein</keyword>
<dbReference type="GO" id="GO:0005829">
    <property type="term" value="C:cytosol"/>
    <property type="evidence" value="ECO:0007669"/>
    <property type="project" value="TreeGrafter"/>
</dbReference>
<reference evidence="7" key="1">
    <citation type="journal article" date="2020" name="Mol. Plant Microbe">
        <title>Rhizobial microsymbionts of the narrowly endemic Oxytropis species growing in Kamchatka are characterized by significant genetic diversity and possess a set of genes that are associated with T3SS and T6SS secretion systems and can affect the development of symbiosis.</title>
        <authorList>
            <person name="Safronova V."/>
            <person name="Guro P."/>
            <person name="Sazanova A."/>
            <person name="Kuznetsova I."/>
            <person name="Belimov A."/>
            <person name="Yakubov V."/>
            <person name="Chirak E."/>
            <person name="Afonin A."/>
            <person name="Gogolev Y."/>
            <person name="Andronov E."/>
            <person name="Tikhonovich I."/>
        </authorList>
    </citation>
    <scope>NUCLEOTIDE SEQUENCE [LARGE SCALE GENOMIC DNA]</scope>
    <source>
        <strain evidence="7">583</strain>
    </source>
</reference>
<evidence type="ECO:0000313" key="6">
    <source>
        <dbReference type="EMBL" id="QND60488.1"/>
    </source>
</evidence>
<dbReference type="GO" id="GO:0032993">
    <property type="term" value="C:protein-DNA complex"/>
    <property type="evidence" value="ECO:0007669"/>
    <property type="project" value="TreeGrafter"/>
</dbReference>
<accession>A0A7G6T156</accession>
<evidence type="ECO:0000259" key="5">
    <source>
        <dbReference type="PROSITE" id="PS50110"/>
    </source>
</evidence>
<dbReference type="GO" id="GO:0000156">
    <property type="term" value="F:phosphorelay response regulator activity"/>
    <property type="evidence" value="ECO:0007669"/>
    <property type="project" value="TreeGrafter"/>
</dbReference>
<evidence type="ECO:0000256" key="3">
    <source>
        <dbReference type="ARBA" id="ARBA00023125"/>
    </source>
</evidence>
<dbReference type="AlphaFoldDB" id="A0A7G6T156"/>
<evidence type="ECO:0000256" key="2">
    <source>
        <dbReference type="ARBA" id="ARBA00023012"/>
    </source>
</evidence>
<evidence type="ECO:0000256" key="4">
    <source>
        <dbReference type="PROSITE-ProRule" id="PRU00169"/>
    </source>
</evidence>
<protein>
    <submittedName>
        <fullName evidence="6">Response regulator</fullName>
    </submittedName>
</protein>
<proteinExistence type="predicted"/>
<dbReference type="Gene3D" id="3.40.50.2300">
    <property type="match status" value="1"/>
</dbReference>
<dbReference type="GO" id="GO:0000976">
    <property type="term" value="F:transcription cis-regulatory region binding"/>
    <property type="evidence" value="ECO:0007669"/>
    <property type="project" value="TreeGrafter"/>
</dbReference>
<dbReference type="PANTHER" id="PTHR48111">
    <property type="entry name" value="REGULATOR OF RPOS"/>
    <property type="match status" value="1"/>
</dbReference>
<sequence length="135" mass="15276">MPRCPSDLNRRGPRVLSHKTRRILIVEDEFLLAMDLEYLLMKMGHIVVEVAIRVPEAIEFARDSDIDFAILDINVSGTQSFPVAEILRQRGIPFVFATGYGSAGLVDGYRDEPTLQKPYHPRELEDLIAATPIIR</sequence>
<dbReference type="EMBL" id="CP050296">
    <property type="protein sequence ID" value="QND60488.1"/>
    <property type="molecule type" value="Genomic_DNA"/>
</dbReference>
<evidence type="ECO:0000256" key="1">
    <source>
        <dbReference type="ARBA" id="ARBA00022553"/>
    </source>
</evidence>
<dbReference type="GO" id="GO:0006355">
    <property type="term" value="P:regulation of DNA-templated transcription"/>
    <property type="evidence" value="ECO:0007669"/>
    <property type="project" value="TreeGrafter"/>
</dbReference>
<dbReference type="SMART" id="SM00448">
    <property type="entry name" value="REC"/>
    <property type="match status" value="1"/>
</dbReference>
<gene>
    <name evidence="6" type="ORF">HB778_31025</name>
</gene>
<keyword evidence="3" id="KW-0238">DNA-binding</keyword>
<dbReference type="PANTHER" id="PTHR48111:SF40">
    <property type="entry name" value="PHOSPHATE REGULON TRANSCRIPTIONAL REGULATORY PROTEIN PHOB"/>
    <property type="match status" value="1"/>
</dbReference>
<dbReference type="InterPro" id="IPR001789">
    <property type="entry name" value="Sig_transdc_resp-reg_receiver"/>
</dbReference>
<dbReference type="InterPro" id="IPR011006">
    <property type="entry name" value="CheY-like_superfamily"/>
</dbReference>